<gene>
    <name evidence="2" type="ORF">E2553_31880</name>
</gene>
<comment type="caution">
    <text evidence="2">The sequence shown here is derived from an EMBL/GenBank/DDBJ whole genome shotgun (WGS) entry which is preliminary data.</text>
</comment>
<dbReference type="EMBL" id="SNVI01000002">
    <property type="protein sequence ID" value="TFE42352.1"/>
    <property type="molecule type" value="Genomic_DNA"/>
</dbReference>
<sequence length="23" mass="2603">MPIDQVVELINPALRGWVNYFAG</sequence>
<dbReference type="GeneID" id="97309149"/>
<accession>A0A4Y8MYA0</accession>
<name>A0A4Y8MYA0_9BURK</name>
<organism evidence="2 3">
    <name type="scientific">Paraburkholderia dipogonis</name>
    <dbReference type="NCBI Taxonomy" id="1211383"/>
    <lineage>
        <taxon>Bacteria</taxon>
        <taxon>Pseudomonadati</taxon>
        <taxon>Pseudomonadota</taxon>
        <taxon>Betaproteobacteria</taxon>
        <taxon>Burkholderiales</taxon>
        <taxon>Burkholderiaceae</taxon>
        <taxon>Paraburkholderia</taxon>
    </lineage>
</organism>
<reference evidence="2 3" key="1">
    <citation type="submission" date="2019-03" db="EMBL/GenBank/DDBJ databases">
        <title>Complete Genome Sequence of Paraburkholderia dipogonis ICMP 19430T, a Nitrogen-fixing Symbiont of the South African Invasive Legume Dipogon lignosus in New Zealand.</title>
        <authorList>
            <person name="De Meyer S.E."/>
        </authorList>
    </citation>
    <scope>NUCLEOTIDE SEQUENCE [LARGE SCALE GENOMIC DNA]</scope>
    <source>
        <strain evidence="2 3">ICMP 19430</strain>
    </source>
</reference>
<protein>
    <recommendedName>
        <fullName evidence="1">Group II intron maturase-specific domain-containing protein</fullName>
    </recommendedName>
</protein>
<evidence type="ECO:0000313" key="2">
    <source>
        <dbReference type="EMBL" id="TFE42352.1"/>
    </source>
</evidence>
<dbReference type="Pfam" id="PF08388">
    <property type="entry name" value="GIIM"/>
    <property type="match status" value="1"/>
</dbReference>
<dbReference type="RefSeq" id="WP_134465608.1">
    <property type="nucleotide sequence ID" value="NZ_JBHMFL010000166.1"/>
</dbReference>
<evidence type="ECO:0000259" key="1">
    <source>
        <dbReference type="Pfam" id="PF08388"/>
    </source>
</evidence>
<dbReference type="AlphaFoldDB" id="A0A4Y8MYA0"/>
<proteinExistence type="predicted"/>
<dbReference type="Proteomes" id="UP000297385">
    <property type="component" value="Unassembled WGS sequence"/>
</dbReference>
<dbReference type="InterPro" id="IPR013597">
    <property type="entry name" value="Mat_intron_G2"/>
</dbReference>
<evidence type="ECO:0000313" key="3">
    <source>
        <dbReference type="Proteomes" id="UP000297385"/>
    </source>
</evidence>
<feature type="domain" description="Group II intron maturase-specific" evidence="1">
    <location>
        <begin position="1"/>
        <end position="21"/>
    </location>
</feature>